<keyword evidence="13" id="KW-1185">Reference proteome</keyword>
<evidence type="ECO:0000256" key="8">
    <source>
        <dbReference type="ARBA" id="ARBA00022962"/>
    </source>
</evidence>
<sequence length="842" mass="94549">MQPTTAVCVATPYMHVYRSFEIHTEKRIVRQCLHKVSDGTKSRMESVWRAADGGCGAPRTRTPRPVASRPRRAVVPRASVASPHHRSFFTGRFPLGHSEPSPSFAHLSRIYAYIVTFVKALMMESEGGQRTSVKKRRSLIKFGSVLLLNYGKAKRKFALVFIALRSAKMCGIFAYINHLTPKSRREILELLVNGLKRLEYRGYDSAGVAVDAADHKDIAVVKRSGKVAALEELLQERSVDLALEDCVDSHCGIAHTRWATHGEPSALNSHPQRSSEDNAFVVIHNGIVTNYKEVKTFLENKGYFFESQTDTEVIAKLIHHLYSQHKDYTFQELVEQVIQQIEGAFALCFKSRHFPNECVATRRGSPLLVGIKTRRRLSSDHVPIMYTNNKATRGVVPSVPRVNSHAHFEPEEERDVEYFFASDASAVIEHTNRVLYFEDDDVAHIKDGVLSIHRLSGNSNDPHQREIQTLKLEIQQIMKGNYDYFMQKEIFEQPESIVNTMRGRLNFANGTVTLGGIKDYIPEIKRCRRLMLIGCGTSYHSAVATRQLLEELTELPVMVELASDFLDRNTPVFRDDVCFFISQSGETADTLMALRYCKRHGALIVGITNTVGSSICRESHCGVHINAGPEIGVASTKAYTSQFVSLVMFALVISEDRISLQKRRHDIIEGLHELDSKIRQVLALDSEVHALAQDLFRQRSLLIMGRGYNFATCLEGALKVKELTYMHSEGIMAGELKHGPLALIDDSMPVMMIVMRDPVYTKCMNALQQVTARQGRPIVICEDGDSETMSMASRCLQIPRTVDCLQGVLTVIPMQLLAYHIAVLRGCNVDCPRNLAKSVTVE</sequence>
<dbReference type="InterPro" id="IPR046348">
    <property type="entry name" value="SIS_dom_sf"/>
</dbReference>
<dbReference type="FunFam" id="3.40.50.10490:FF:000001">
    <property type="entry name" value="Glutamine--fructose-6-phosphate aminotransferase [isomerizing]"/>
    <property type="match status" value="1"/>
</dbReference>
<evidence type="ECO:0000256" key="7">
    <source>
        <dbReference type="ARBA" id="ARBA00022737"/>
    </source>
</evidence>
<dbReference type="EC" id="2.6.1.16" evidence="3"/>
<dbReference type="PROSITE" id="PS51278">
    <property type="entry name" value="GATASE_TYPE_2"/>
    <property type="match status" value="1"/>
</dbReference>
<dbReference type="InterPro" id="IPR035490">
    <property type="entry name" value="GlmS/FrlB_SIS"/>
</dbReference>
<evidence type="ECO:0000256" key="5">
    <source>
        <dbReference type="ARBA" id="ARBA00022576"/>
    </source>
</evidence>
<protein>
    <recommendedName>
        <fullName evidence="3">glutamine--fructose-6-phosphate transaminase (isomerizing)</fullName>
        <ecNumber evidence="3">2.6.1.16</ecNumber>
    </recommendedName>
</protein>
<dbReference type="GO" id="GO:0004360">
    <property type="term" value="F:glutamine-fructose-6-phosphate transaminase (isomerizing) activity"/>
    <property type="evidence" value="ECO:0007669"/>
    <property type="project" value="UniProtKB-EC"/>
</dbReference>
<evidence type="ECO:0000256" key="4">
    <source>
        <dbReference type="ARBA" id="ARBA00022553"/>
    </source>
</evidence>
<feature type="region of interest" description="Disordered" evidence="9">
    <location>
        <begin position="51"/>
        <end position="72"/>
    </location>
</feature>
<dbReference type="SUPFAM" id="SSF53697">
    <property type="entry name" value="SIS domain"/>
    <property type="match status" value="1"/>
</dbReference>
<keyword evidence="4" id="KW-0597">Phosphoprotein</keyword>
<gene>
    <name evidence="12" type="primary">Gfpt1</name>
    <name evidence="12" type="ORF">EVAR_95289_1</name>
</gene>
<dbReference type="CDD" id="cd00714">
    <property type="entry name" value="GFAT"/>
    <property type="match status" value="1"/>
</dbReference>
<evidence type="ECO:0000259" key="11">
    <source>
        <dbReference type="PROSITE" id="PS51464"/>
    </source>
</evidence>
<dbReference type="Pfam" id="PF01380">
    <property type="entry name" value="SIS"/>
    <property type="match status" value="2"/>
</dbReference>
<dbReference type="PANTHER" id="PTHR10937:SF0">
    <property type="entry name" value="GLUTAMINE--FRUCTOSE-6-PHOSPHATE TRANSAMINASE (ISOMERIZING)"/>
    <property type="match status" value="1"/>
</dbReference>
<feature type="compositionally biased region" description="Low complexity" evidence="9">
    <location>
        <begin position="57"/>
        <end position="68"/>
    </location>
</feature>
<evidence type="ECO:0000313" key="13">
    <source>
        <dbReference type="Proteomes" id="UP000299102"/>
    </source>
</evidence>
<evidence type="ECO:0000256" key="1">
    <source>
        <dbReference type="ARBA" id="ARBA00001031"/>
    </source>
</evidence>
<name>A0A4C1U990_EUMVA</name>
<dbReference type="InterPro" id="IPR005855">
    <property type="entry name" value="GFAT"/>
</dbReference>
<dbReference type="InterPro" id="IPR001347">
    <property type="entry name" value="SIS_dom"/>
</dbReference>
<dbReference type="UniPathway" id="UPA00113">
    <property type="reaction ID" value="UER00528"/>
</dbReference>
<feature type="domain" description="Glutamine amidotransferase type-2" evidence="10">
    <location>
        <begin position="170"/>
        <end position="448"/>
    </location>
</feature>
<dbReference type="InterPro" id="IPR035466">
    <property type="entry name" value="GlmS/AgaS_SIS"/>
</dbReference>
<dbReference type="OrthoDB" id="15235at2759"/>
<dbReference type="PROSITE" id="PS51464">
    <property type="entry name" value="SIS"/>
    <property type="match status" value="2"/>
</dbReference>
<dbReference type="InterPro" id="IPR047084">
    <property type="entry name" value="GFAT_N"/>
</dbReference>
<dbReference type="STRING" id="151549.A0A4C1U990"/>
<dbReference type="Gene3D" id="3.40.50.10490">
    <property type="entry name" value="Glucose-6-phosphate isomerase like protein, domain 1"/>
    <property type="match status" value="2"/>
</dbReference>
<keyword evidence="6 12" id="KW-0808">Transferase</keyword>
<dbReference type="Pfam" id="PF13522">
    <property type="entry name" value="GATase_6"/>
    <property type="match status" value="1"/>
</dbReference>
<dbReference type="GO" id="GO:0097367">
    <property type="term" value="F:carbohydrate derivative binding"/>
    <property type="evidence" value="ECO:0007669"/>
    <property type="project" value="InterPro"/>
</dbReference>
<evidence type="ECO:0000259" key="10">
    <source>
        <dbReference type="PROSITE" id="PS51278"/>
    </source>
</evidence>
<evidence type="ECO:0000313" key="12">
    <source>
        <dbReference type="EMBL" id="GBP22889.1"/>
    </source>
</evidence>
<dbReference type="AlphaFoldDB" id="A0A4C1U990"/>
<accession>A0A4C1U990</accession>
<dbReference type="InterPro" id="IPR017932">
    <property type="entry name" value="GATase_2_dom"/>
</dbReference>
<evidence type="ECO:0000256" key="3">
    <source>
        <dbReference type="ARBA" id="ARBA00012916"/>
    </source>
</evidence>
<proteinExistence type="predicted"/>
<comment type="catalytic activity">
    <reaction evidence="1">
        <text>D-fructose 6-phosphate + L-glutamine = D-glucosamine 6-phosphate + L-glutamate</text>
        <dbReference type="Rhea" id="RHEA:13237"/>
        <dbReference type="ChEBI" id="CHEBI:29985"/>
        <dbReference type="ChEBI" id="CHEBI:58359"/>
        <dbReference type="ChEBI" id="CHEBI:58725"/>
        <dbReference type="ChEBI" id="CHEBI:61527"/>
        <dbReference type="EC" id="2.6.1.16"/>
    </reaction>
</comment>
<dbReference type="NCBIfam" id="NF001484">
    <property type="entry name" value="PRK00331.1"/>
    <property type="match status" value="1"/>
</dbReference>
<organism evidence="12 13">
    <name type="scientific">Eumeta variegata</name>
    <name type="common">Bagworm moth</name>
    <name type="synonym">Eumeta japonica</name>
    <dbReference type="NCBI Taxonomy" id="151549"/>
    <lineage>
        <taxon>Eukaryota</taxon>
        <taxon>Metazoa</taxon>
        <taxon>Ecdysozoa</taxon>
        <taxon>Arthropoda</taxon>
        <taxon>Hexapoda</taxon>
        <taxon>Insecta</taxon>
        <taxon>Pterygota</taxon>
        <taxon>Neoptera</taxon>
        <taxon>Endopterygota</taxon>
        <taxon>Lepidoptera</taxon>
        <taxon>Glossata</taxon>
        <taxon>Ditrysia</taxon>
        <taxon>Tineoidea</taxon>
        <taxon>Psychidae</taxon>
        <taxon>Oiketicinae</taxon>
        <taxon>Eumeta</taxon>
    </lineage>
</organism>
<dbReference type="FunFam" id="3.40.50.10490:FF:000126">
    <property type="entry name" value="Glutamine--fructose-6-phosphate aminotransferase [isomerizing] 1"/>
    <property type="match status" value="1"/>
</dbReference>
<keyword evidence="5 12" id="KW-0032">Aminotransferase</keyword>
<dbReference type="InterPro" id="IPR029055">
    <property type="entry name" value="Ntn_hydrolases_N"/>
</dbReference>
<reference evidence="12 13" key="1">
    <citation type="journal article" date="2019" name="Commun. Biol.">
        <title>The bagworm genome reveals a unique fibroin gene that provides high tensile strength.</title>
        <authorList>
            <person name="Kono N."/>
            <person name="Nakamura H."/>
            <person name="Ohtoshi R."/>
            <person name="Tomita M."/>
            <person name="Numata K."/>
            <person name="Arakawa K."/>
        </authorList>
    </citation>
    <scope>NUCLEOTIDE SEQUENCE [LARGE SCALE GENOMIC DNA]</scope>
</reference>
<dbReference type="NCBIfam" id="TIGR01135">
    <property type="entry name" value="glmS"/>
    <property type="match status" value="1"/>
</dbReference>
<feature type="domain" description="SIS" evidence="11">
    <location>
        <begin position="520"/>
        <end position="659"/>
    </location>
</feature>
<dbReference type="GO" id="GO:0006002">
    <property type="term" value="P:fructose 6-phosphate metabolic process"/>
    <property type="evidence" value="ECO:0007669"/>
    <property type="project" value="TreeGrafter"/>
</dbReference>
<dbReference type="Proteomes" id="UP000299102">
    <property type="component" value="Unassembled WGS sequence"/>
</dbReference>
<dbReference type="PANTHER" id="PTHR10937">
    <property type="entry name" value="GLUCOSAMINE--FRUCTOSE-6-PHOSPHATE AMINOTRANSFERASE, ISOMERIZING"/>
    <property type="match status" value="1"/>
</dbReference>
<comment type="pathway">
    <text evidence="2">Nucleotide-sugar biosynthesis; UDP-N-acetyl-alpha-D-glucosamine biosynthesis; alpha-D-glucosamine 6-phosphate from D-fructose 6-phosphate: step 1/1.</text>
</comment>
<feature type="domain" description="SIS" evidence="11">
    <location>
        <begin position="691"/>
        <end position="832"/>
    </location>
</feature>
<dbReference type="EMBL" id="BGZK01000145">
    <property type="protein sequence ID" value="GBP22889.1"/>
    <property type="molecule type" value="Genomic_DNA"/>
</dbReference>
<dbReference type="SUPFAM" id="SSF56235">
    <property type="entry name" value="N-terminal nucleophile aminohydrolases (Ntn hydrolases)"/>
    <property type="match status" value="1"/>
</dbReference>
<evidence type="ECO:0000256" key="9">
    <source>
        <dbReference type="SAM" id="MobiDB-lite"/>
    </source>
</evidence>
<evidence type="ECO:0000256" key="6">
    <source>
        <dbReference type="ARBA" id="ARBA00022679"/>
    </source>
</evidence>
<keyword evidence="8" id="KW-0315">Glutamine amidotransferase</keyword>
<comment type="caution">
    <text evidence="12">The sequence shown here is derived from an EMBL/GenBank/DDBJ whole genome shotgun (WGS) entry which is preliminary data.</text>
</comment>
<dbReference type="Gene3D" id="3.60.20.10">
    <property type="entry name" value="Glutamine Phosphoribosylpyrophosphate, subunit 1, domain 1"/>
    <property type="match status" value="1"/>
</dbReference>
<dbReference type="GO" id="GO:0006487">
    <property type="term" value="P:protein N-linked glycosylation"/>
    <property type="evidence" value="ECO:0007669"/>
    <property type="project" value="TreeGrafter"/>
</dbReference>
<dbReference type="CDD" id="cd05008">
    <property type="entry name" value="SIS_GlmS_GlmD_1"/>
    <property type="match status" value="1"/>
</dbReference>
<evidence type="ECO:0000256" key="2">
    <source>
        <dbReference type="ARBA" id="ARBA00004775"/>
    </source>
</evidence>
<keyword evidence="7" id="KW-0677">Repeat</keyword>
<dbReference type="CDD" id="cd05009">
    <property type="entry name" value="SIS_GlmS_GlmD_2"/>
    <property type="match status" value="1"/>
</dbReference>
<dbReference type="GO" id="GO:0006048">
    <property type="term" value="P:UDP-N-acetylglucosamine biosynthetic process"/>
    <property type="evidence" value="ECO:0007669"/>
    <property type="project" value="UniProtKB-UniPathway"/>
</dbReference>